<evidence type="ECO:0000256" key="4">
    <source>
        <dbReference type="ARBA" id="ARBA00022989"/>
    </source>
</evidence>
<feature type="transmembrane region" description="Helical" evidence="6">
    <location>
        <begin position="263"/>
        <end position="286"/>
    </location>
</feature>
<dbReference type="GO" id="GO:0015035">
    <property type="term" value="F:protein-disulfide reductase activity"/>
    <property type="evidence" value="ECO:0007669"/>
    <property type="project" value="TreeGrafter"/>
</dbReference>
<name>A0A4Q4KRF2_9FLAO</name>
<evidence type="ECO:0000259" key="7">
    <source>
        <dbReference type="Pfam" id="PF02683"/>
    </source>
</evidence>
<evidence type="ECO:0000256" key="1">
    <source>
        <dbReference type="ARBA" id="ARBA00004141"/>
    </source>
</evidence>
<keyword evidence="5 6" id="KW-0472">Membrane</keyword>
<reference evidence="8 9" key="1">
    <citation type="submission" date="2019-02" db="EMBL/GenBank/DDBJ databases">
        <title>Genome sequence of the sea-ice species Brumimicrobium glaciale.</title>
        <authorList>
            <person name="Bowman J.P."/>
        </authorList>
    </citation>
    <scope>NUCLEOTIDE SEQUENCE [LARGE SCALE GENOMIC DNA]</scope>
    <source>
        <strain evidence="8 9">IC156</strain>
    </source>
</reference>
<feature type="transmembrane region" description="Helical" evidence="6">
    <location>
        <begin position="446"/>
        <end position="463"/>
    </location>
</feature>
<dbReference type="Pfam" id="PF02683">
    <property type="entry name" value="DsbD_TM"/>
    <property type="match status" value="1"/>
</dbReference>
<feature type="transmembrane region" description="Helical" evidence="6">
    <location>
        <begin position="298"/>
        <end position="318"/>
    </location>
</feature>
<proteinExistence type="predicted"/>
<dbReference type="GO" id="GO:0016020">
    <property type="term" value="C:membrane"/>
    <property type="evidence" value="ECO:0007669"/>
    <property type="project" value="UniProtKB-SubCell"/>
</dbReference>
<feature type="transmembrane region" description="Helical" evidence="6">
    <location>
        <begin position="409"/>
        <end position="426"/>
    </location>
</feature>
<evidence type="ECO:0000256" key="3">
    <source>
        <dbReference type="ARBA" id="ARBA00022748"/>
    </source>
</evidence>
<keyword evidence="2 6" id="KW-0812">Transmembrane</keyword>
<sequence length="695" mass="77150">MIVFSFYSFSQVEYPEDKVKWEFKVKQSGCEAEIIGEFKVDKHWHINALNLPADNFGIPTTFKLHKSPNYKIIGKVIEPKPVEKYDEISEESLRYHAGKFTLRQKIKITTDKDFELKLDFGFQPCDSVKCLFPFEDVFTVKVKGCEIIVEKNNQSSPTKLQSGSDATDADLQADIEESEDQSVVVADEIDDNDEEEALVVVDANEKKQSKSDPTGRSLWWIFGVSFGSGLLALVTPCVFPMIPMTVSFFTKQSKTKKQGINNAIKYGISIIVIYIVLGTLVTALFGAESLNSMSTDPIFNFVFFILLVVFAISFMGAFEISLPSSWANKADSKADKGGFVGIFFMALALALVSFSCTGPIVGILLVTAASEGGMAPFIGMFGFSLALALPFALFAAFPGWMNTLPKSGGWLNSVKVVLGFLELALAFKFLSNADLALQWHFLEREVFLAIWIGIFLVLALYLFGKLRLPHDSPIEKLSVGRTLFGTTVLIFVIYLIPGMWGAPLKLISAFPPPMSYSEAPLGFGGSGSAPVSKGDFIEGTHLGPQNIMVFHDYDKALAHADKVNKPLFVDFTGHNCVNCRRMEQSVWGEPGILEILRDEVVIVSLYVDERIDLPKKEQVTVTYPNGREKNLKTTGDKNSFLQVSEYQVTAQPYYILQNGKGEDLDIGPADYQNHSNPDDFKKWLEVGLNAYNRAK</sequence>
<keyword evidence="9" id="KW-1185">Reference proteome</keyword>
<dbReference type="PANTHER" id="PTHR32234:SF0">
    <property type="entry name" value="THIOL:DISULFIDE INTERCHANGE PROTEIN DSBD"/>
    <property type="match status" value="1"/>
</dbReference>
<feature type="transmembrane region" description="Helical" evidence="6">
    <location>
        <begin position="339"/>
        <end position="365"/>
    </location>
</feature>
<gene>
    <name evidence="8" type="ORF">ERX46_03205</name>
</gene>
<dbReference type="EMBL" id="SETE01000001">
    <property type="protein sequence ID" value="RYM36140.1"/>
    <property type="molecule type" value="Genomic_DNA"/>
</dbReference>
<dbReference type="InterPro" id="IPR036249">
    <property type="entry name" value="Thioredoxin-like_sf"/>
</dbReference>
<feature type="domain" description="Cytochrome C biogenesis protein transmembrane" evidence="7">
    <location>
        <begin position="218"/>
        <end position="431"/>
    </location>
</feature>
<comment type="caution">
    <text evidence="8">The sequence shown here is derived from an EMBL/GenBank/DDBJ whole genome shotgun (WGS) entry which is preliminary data.</text>
</comment>
<dbReference type="SUPFAM" id="SSF52833">
    <property type="entry name" value="Thioredoxin-like"/>
    <property type="match status" value="1"/>
</dbReference>
<feature type="transmembrane region" description="Helical" evidence="6">
    <location>
        <begin position="377"/>
        <end position="397"/>
    </location>
</feature>
<evidence type="ECO:0000313" key="8">
    <source>
        <dbReference type="EMBL" id="RYM36140.1"/>
    </source>
</evidence>
<dbReference type="InterPro" id="IPR003834">
    <property type="entry name" value="Cyt_c_assmbl_TM_dom"/>
</dbReference>
<keyword evidence="4 6" id="KW-1133">Transmembrane helix</keyword>
<evidence type="ECO:0000256" key="6">
    <source>
        <dbReference type="SAM" id="Phobius"/>
    </source>
</evidence>
<feature type="transmembrane region" description="Helical" evidence="6">
    <location>
        <begin position="218"/>
        <end position="242"/>
    </location>
</feature>
<protein>
    <submittedName>
        <fullName evidence="8">Thioredoxin family protein</fullName>
    </submittedName>
</protein>
<evidence type="ECO:0000256" key="5">
    <source>
        <dbReference type="ARBA" id="ARBA00023136"/>
    </source>
</evidence>
<accession>A0A4Q4KRF2</accession>
<feature type="transmembrane region" description="Helical" evidence="6">
    <location>
        <begin position="483"/>
        <end position="502"/>
    </location>
</feature>
<dbReference type="Gene3D" id="3.40.30.10">
    <property type="entry name" value="Glutaredoxin"/>
    <property type="match status" value="1"/>
</dbReference>
<dbReference type="GO" id="GO:0045454">
    <property type="term" value="P:cell redox homeostasis"/>
    <property type="evidence" value="ECO:0007669"/>
    <property type="project" value="TreeGrafter"/>
</dbReference>
<evidence type="ECO:0000313" key="9">
    <source>
        <dbReference type="Proteomes" id="UP000293952"/>
    </source>
</evidence>
<dbReference type="Proteomes" id="UP000293952">
    <property type="component" value="Unassembled WGS sequence"/>
</dbReference>
<keyword evidence="3" id="KW-0201">Cytochrome c-type biogenesis</keyword>
<dbReference type="Pfam" id="PF13899">
    <property type="entry name" value="Thioredoxin_7"/>
    <property type="match status" value="1"/>
</dbReference>
<comment type="subcellular location">
    <subcellularLocation>
        <location evidence="1">Membrane</location>
        <topology evidence="1">Multi-pass membrane protein</topology>
    </subcellularLocation>
</comment>
<dbReference type="AlphaFoldDB" id="A0A4Q4KRF2"/>
<dbReference type="PANTHER" id="PTHR32234">
    <property type="entry name" value="THIOL:DISULFIDE INTERCHANGE PROTEIN DSBD"/>
    <property type="match status" value="1"/>
</dbReference>
<evidence type="ECO:0000256" key="2">
    <source>
        <dbReference type="ARBA" id="ARBA00022692"/>
    </source>
</evidence>
<dbReference type="OrthoDB" id="9811036at2"/>
<dbReference type="GO" id="GO:0017004">
    <property type="term" value="P:cytochrome complex assembly"/>
    <property type="evidence" value="ECO:0007669"/>
    <property type="project" value="UniProtKB-KW"/>
</dbReference>
<organism evidence="8 9">
    <name type="scientific">Brumimicrobium glaciale</name>
    <dbReference type="NCBI Taxonomy" id="200475"/>
    <lineage>
        <taxon>Bacteria</taxon>
        <taxon>Pseudomonadati</taxon>
        <taxon>Bacteroidota</taxon>
        <taxon>Flavobacteriia</taxon>
        <taxon>Flavobacteriales</taxon>
        <taxon>Crocinitomicaceae</taxon>
        <taxon>Brumimicrobium</taxon>
    </lineage>
</organism>